<dbReference type="AlphaFoldDB" id="A0A1M5M4U9"/>
<dbReference type="Gene3D" id="3.40.50.300">
    <property type="entry name" value="P-loop containing nucleotide triphosphate hydrolases"/>
    <property type="match status" value="1"/>
</dbReference>
<dbReference type="OrthoDB" id="9800698at2"/>
<evidence type="ECO:0000313" key="3">
    <source>
        <dbReference type="Proteomes" id="UP000184221"/>
    </source>
</evidence>
<dbReference type="Gene3D" id="1.25.40.10">
    <property type="entry name" value="Tetratricopeptide repeat domain"/>
    <property type="match status" value="1"/>
</dbReference>
<evidence type="ECO:0000313" key="2">
    <source>
        <dbReference type="EMBL" id="SHG71939.1"/>
    </source>
</evidence>
<dbReference type="SUPFAM" id="SSF48452">
    <property type="entry name" value="TPR-like"/>
    <property type="match status" value="1"/>
</dbReference>
<name>A0A1M5M4U9_9RHOB</name>
<dbReference type="Proteomes" id="UP000184221">
    <property type="component" value="Unassembled WGS sequence"/>
</dbReference>
<keyword evidence="1 2" id="KW-0808">Transferase</keyword>
<dbReference type="Pfam" id="PF13469">
    <property type="entry name" value="Sulfotransfer_3"/>
    <property type="match status" value="1"/>
</dbReference>
<sequence>MSSGTVQQIKTEYDRALRLAGTGKLREAAALLDGLALQAPSAAEIPYKRAQIAARLGDLAAWCHAADKALALRPTEPAILAEALQAHRTAGHDTRVLELMDRKIASDPTAVGPQADKALYLQQIGQFDASEKLFRKLLKKHPNDAELYRMFAATIRFTSNDPLIGAMRRLAKHPKLSQPGKMHVNFALAKAMEDTKQSAKVFPHLRRANAAQAALWPDDPKARQEEWRAVVAAQAGIHSIPDGTGTDPSLIFVTGLPRSGTTLVEQIIASHSQVRAGGEMATALRTAYQVFGAGTQMRALATEPAESLEIFASKLAEQNRVHADASARYLTDKSIMAFLIYGLLHATLPDARFIIVHRDPRDIALSIYKNHFSGGTHRYANDLATIADVIKTFRDIVEHWRAILQDRFTEIRYEDLVADPDAQSRAVIAAAGLEWEDQCLNFHEASGTIKTLSLHQVRQPIYQSSAAAWRRYDTELQPFFDAWGDAPWD</sequence>
<dbReference type="InterPro" id="IPR026634">
    <property type="entry name" value="TPST-like"/>
</dbReference>
<dbReference type="STRING" id="996342.SAMN05443551_0381"/>
<reference evidence="2 3" key="1">
    <citation type="submission" date="2016-11" db="EMBL/GenBank/DDBJ databases">
        <authorList>
            <person name="Jaros S."/>
            <person name="Januszkiewicz K."/>
            <person name="Wedrychowicz H."/>
        </authorList>
    </citation>
    <scope>NUCLEOTIDE SEQUENCE [LARGE SCALE GENOMIC DNA]</scope>
    <source>
        <strain evidence="2 3">DSM 29431</strain>
    </source>
</reference>
<proteinExistence type="predicted"/>
<dbReference type="RefSeq" id="WP_143152586.1">
    <property type="nucleotide sequence ID" value="NZ_FQXC01000001.1"/>
</dbReference>
<accession>A0A1M5M4U9</accession>
<organism evidence="2 3">
    <name type="scientific">Marivita hallyeonensis</name>
    <dbReference type="NCBI Taxonomy" id="996342"/>
    <lineage>
        <taxon>Bacteria</taxon>
        <taxon>Pseudomonadati</taxon>
        <taxon>Pseudomonadota</taxon>
        <taxon>Alphaproteobacteria</taxon>
        <taxon>Rhodobacterales</taxon>
        <taxon>Roseobacteraceae</taxon>
        <taxon>Marivita</taxon>
    </lineage>
</organism>
<protein>
    <submittedName>
        <fullName evidence="2">Sulfotransferase family protein</fullName>
    </submittedName>
</protein>
<dbReference type="PANTHER" id="PTHR12788:SF10">
    <property type="entry name" value="PROTEIN-TYROSINE SULFOTRANSFERASE"/>
    <property type="match status" value="1"/>
</dbReference>
<dbReference type="PANTHER" id="PTHR12788">
    <property type="entry name" value="PROTEIN-TYROSINE SULFOTRANSFERASE 2"/>
    <property type="match status" value="1"/>
</dbReference>
<dbReference type="EMBL" id="FQXC01000001">
    <property type="protein sequence ID" value="SHG71939.1"/>
    <property type="molecule type" value="Genomic_DNA"/>
</dbReference>
<keyword evidence="3" id="KW-1185">Reference proteome</keyword>
<evidence type="ECO:0000256" key="1">
    <source>
        <dbReference type="ARBA" id="ARBA00022679"/>
    </source>
</evidence>
<dbReference type="InterPro" id="IPR011990">
    <property type="entry name" value="TPR-like_helical_dom_sf"/>
</dbReference>
<dbReference type="GO" id="GO:0008476">
    <property type="term" value="F:protein-tyrosine sulfotransferase activity"/>
    <property type="evidence" value="ECO:0007669"/>
    <property type="project" value="InterPro"/>
</dbReference>
<dbReference type="SUPFAM" id="SSF52540">
    <property type="entry name" value="P-loop containing nucleoside triphosphate hydrolases"/>
    <property type="match status" value="1"/>
</dbReference>
<dbReference type="InterPro" id="IPR027417">
    <property type="entry name" value="P-loop_NTPase"/>
</dbReference>
<gene>
    <name evidence="2" type="ORF">SAMN05443551_0381</name>
</gene>